<gene>
    <name evidence="2" type="ORF">EKL94_00875</name>
</gene>
<evidence type="ECO:0000313" key="2">
    <source>
        <dbReference type="EMBL" id="RTQ92150.1"/>
    </source>
</evidence>
<accession>A0A3S0KIA3</accession>
<reference evidence="2 3" key="1">
    <citation type="submission" date="2018-12" db="EMBL/GenBank/DDBJ databases">
        <authorList>
            <person name="Kartti S."/>
            <person name="Manni A."/>
            <person name="Chemao El Fihri M.W."/>
            <person name="Laamarti M."/>
            <person name="Temsamani L."/>
            <person name="El Jamali J.E."/>
            <person name="Ouadghiri M."/>
            <person name="Ibrahimi A."/>
            <person name="Filati-Maltouf A."/>
        </authorList>
    </citation>
    <scope>NUCLEOTIDE SEQUENCE [LARGE SCALE GENOMIC DNA]</scope>
    <source>
        <strain evidence="2 3">MDMC339</strain>
    </source>
</reference>
<dbReference type="AlphaFoldDB" id="A0A3S0KIA3"/>
<feature type="region of interest" description="Disordered" evidence="1">
    <location>
        <begin position="224"/>
        <end position="243"/>
    </location>
</feature>
<organism evidence="2 3">
    <name type="scientific">Stenotrophomonas maltophilia</name>
    <name type="common">Pseudomonas maltophilia</name>
    <name type="synonym">Xanthomonas maltophilia</name>
    <dbReference type="NCBI Taxonomy" id="40324"/>
    <lineage>
        <taxon>Bacteria</taxon>
        <taxon>Pseudomonadati</taxon>
        <taxon>Pseudomonadota</taxon>
        <taxon>Gammaproteobacteria</taxon>
        <taxon>Lysobacterales</taxon>
        <taxon>Lysobacteraceae</taxon>
        <taxon>Stenotrophomonas</taxon>
        <taxon>Stenotrophomonas maltophilia group</taxon>
    </lineage>
</organism>
<name>A0A3S0KIA3_STEMA</name>
<evidence type="ECO:0000256" key="1">
    <source>
        <dbReference type="SAM" id="MobiDB-lite"/>
    </source>
</evidence>
<dbReference type="RefSeq" id="WP_126927607.1">
    <property type="nucleotide sequence ID" value="NZ_RXLZ01000002.1"/>
</dbReference>
<sequence length="243" mass="27490">MALSAADAYRRAVERFLGKLTGTQTVGGMERAVKEQRRQGLRRPILDLELTFNEAAGVLAISTGQLETLLQQHPPKDHLFEVKGTRKRATTLSRLMDWADWLRGEGYWKPLTERGTSPDTLLTAKLPFLLVKSSGTQRVIVEPLSGKDISDALLQQIQELGRANDCKVIFRTFADAFAMPWLRPDVKRAWADTFFKMAKAQAAYFRDLAQRLEATRAQVNRQVLDEHLQPAPRKTPHQGARRV</sequence>
<comment type="caution">
    <text evidence="2">The sequence shown here is derived from an EMBL/GenBank/DDBJ whole genome shotgun (WGS) entry which is preliminary data.</text>
</comment>
<dbReference type="EMBL" id="RXLZ01000002">
    <property type="protein sequence ID" value="RTQ92150.1"/>
    <property type="molecule type" value="Genomic_DNA"/>
</dbReference>
<dbReference type="Proteomes" id="UP000271705">
    <property type="component" value="Unassembled WGS sequence"/>
</dbReference>
<protein>
    <submittedName>
        <fullName evidence="2">Uncharacterized protein</fullName>
    </submittedName>
</protein>
<feature type="compositionally biased region" description="Basic residues" evidence="1">
    <location>
        <begin position="234"/>
        <end position="243"/>
    </location>
</feature>
<proteinExistence type="predicted"/>
<evidence type="ECO:0000313" key="3">
    <source>
        <dbReference type="Proteomes" id="UP000271705"/>
    </source>
</evidence>